<feature type="compositionally biased region" description="Polar residues" evidence="1">
    <location>
        <begin position="86"/>
        <end position="100"/>
    </location>
</feature>
<protein>
    <submittedName>
        <fullName evidence="3">Uncharacterized protein</fullName>
    </submittedName>
</protein>
<evidence type="ECO:0000256" key="1">
    <source>
        <dbReference type="SAM" id="MobiDB-lite"/>
    </source>
</evidence>
<feature type="non-terminal residue" evidence="3">
    <location>
        <position position="1"/>
    </location>
</feature>
<sequence>GDGGSGGGGGGGGGRGGSGGGGFHGATAPPHSPVTTDDGLAELPDLPPGGDRSDRPGPDSPSSQDNSQDRGLADLPSLEPGEDGASRTTQVAARENTPTSMVTPAVLVLFLMLMLLFSMPLAPSRRVRIGPTAYRGRRRKH</sequence>
<evidence type="ECO:0000313" key="4">
    <source>
        <dbReference type="Proteomes" id="UP001596956"/>
    </source>
</evidence>
<organism evidence="3 4">
    <name type="scientific">Streptomonospora algeriensis</name>
    <dbReference type="NCBI Taxonomy" id="995084"/>
    <lineage>
        <taxon>Bacteria</taxon>
        <taxon>Bacillati</taxon>
        <taxon>Actinomycetota</taxon>
        <taxon>Actinomycetes</taxon>
        <taxon>Streptosporangiales</taxon>
        <taxon>Nocardiopsidaceae</taxon>
        <taxon>Streptomonospora</taxon>
    </lineage>
</organism>
<comment type="caution">
    <text evidence="3">The sequence shown here is derived from an EMBL/GenBank/DDBJ whole genome shotgun (WGS) entry which is preliminary data.</text>
</comment>
<dbReference type="EMBL" id="JBHTHR010000281">
    <property type="protein sequence ID" value="MFD0801716.1"/>
    <property type="molecule type" value="Genomic_DNA"/>
</dbReference>
<proteinExistence type="predicted"/>
<evidence type="ECO:0000313" key="3">
    <source>
        <dbReference type="EMBL" id="MFD0801716.1"/>
    </source>
</evidence>
<keyword evidence="2" id="KW-0472">Membrane</keyword>
<reference evidence="4" key="1">
    <citation type="journal article" date="2019" name="Int. J. Syst. Evol. Microbiol.">
        <title>The Global Catalogue of Microorganisms (GCM) 10K type strain sequencing project: providing services to taxonomists for standard genome sequencing and annotation.</title>
        <authorList>
            <consortium name="The Broad Institute Genomics Platform"/>
            <consortium name="The Broad Institute Genome Sequencing Center for Infectious Disease"/>
            <person name="Wu L."/>
            <person name="Ma J."/>
        </authorList>
    </citation>
    <scope>NUCLEOTIDE SEQUENCE [LARGE SCALE GENOMIC DNA]</scope>
    <source>
        <strain evidence="4">CCUG 63369</strain>
    </source>
</reference>
<gene>
    <name evidence="3" type="ORF">ACFQZU_10355</name>
</gene>
<keyword evidence="2" id="KW-1133">Transmembrane helix</keyword>
<feature type="region of interest" description="Disordered" evidence="1">
    <location>
        <begin position="1"/>
        <end position="100"/>
    </location>
</feature>
<dbReference type="Proteomes" id="UP001596956">
    <property type="component" value="Unassembled WGS sequence"/>
</dbReference>
<evidence type="ECO:0000256" key="2">
    <source>
        <dbReference type="SAM" id="Phobius"/>
    </source>
</evidence>
<accession>A0ABW3BEF2</accession>
<name>A0ABW3BEF2_9ACTN</name>
<keyword evidence="4" id="KW-1185">Reference proteome</keyword>
<feature type="compositionally biased region" description="Gly residues" evidence="1">
    <location>
        <begin position="1"/>
        <end position="24"/>
    </location>
</feature>
<keyword evidence="2" id="KW-0812">Transmembrane</keyword>
<feature type="transmembrane region" description="Helical" evidence="2">
    <location>
        <begin position="101"/>
        <end position="122"/>
    </location>
</feature>